<dbReference type="EMBL" id="JACXSI010000001">
    <property type="protein sequence ID" value="MBD3106910.1"/>
    <property type="molecule type" value="Genomic_DNA"/>
</dbReference>
<accession>A0A927H8V6</accession>
<evidence type="ECO:0000313" key="2">
    <source>
        <dbReference type="EMBL" id="MBD3106910.1"/>
    </source>
</evidence>
<evidence type="ECO:0000313" key="3">
    <source>
        <dbReference type="Proteomes" id="UP000602076"/>
    </source>
</evidence>
<dbReference type="AlphaFoldDB" id="A0A927H8V6"/>
<evidence type="ECO:0000256" key="1">
    <source>
        <dbReference type="SAM" id="SignalP"/>
    </source>
</evidence>
<feature type="chain" id="PRO_5038854057" evidence="1">
    <location>
        <begin position="23"/>
        <end position="220"/>
    </location>
</feature>
<keyword evidence="3" id="KW-1185">Reference proteome</keyword>
<dbReference type="RefSeq" id="WP_190996447.1">
    <property type="nucleotide sequence ID" value="NZ_JACXSI010000001.1"/>
</dbReference>
<feature type="signal peptide" evidence="1">
    <location>
        <begin position="1"/>
        <end position="22"/>
    </location>
</feature>
<name>A0A927H8V6_9BACI</name>
<dbReference type="Pfam" id="PF13158">
    <property type="entry name" value="DUF3993"/>
    <property type="match status" value="1"/>
</dbReference>
<reference evidence="2" key="1">
    <citation type="submission" date="2020-09" db="EMBL/GenBank/DDBJ databases">
        <title>Bacillus faecalis sp. nov., a moderately halophilic bacterium isolated from cow faeces.</title>
        <authorList>
            <person name="Jiang L."/>
            <person name="Lee J."/>
        </authorList>
    </citation>
    <scope>NUCLEOTIDE SEQUENCE</scope>
    <source>
        <strain evidence="2">AGMB 02131</strain>
    </source>
</reference>
<dbReference type="InterPro" id="IPR025056">
    <property type="entry name" value="DUF3993"/>
</dbReference>
<sequence length="220" mass="25588">MKNRYWLLLTVIFLTFAFGSFASAEEAVVFDYQMIELTKEAAEVPYSLSDKGYSYVEVKKKMSPYFTESFIERFITINMMKDKDGLFYVLGTDFPIYYIPFFMFEGDTWVLTDAELDRAAVYEFFPQSTEGPIGYDDHYEAVIFAWVNDQWKIKAIDPQFDPNQFVTEANKEVNTVKVSEQSGNIETEESKDRESSIAETAKHCYRIVKSALSNILEWSF</sequence>
<gene>
    <name evidence="2" type="ORF">IEO70_00770</name>
</gene>
<keyword evidence="1" id="KW-0732">Signal</keyword>
<protein>
    <submittedName>
        <fullName evidence="2">DUF3993 domain-containing protein</fullName>
    </submittedName>
</protein>
<comment type="caution">
    <text evidence="2">The sequence shown here is derived from an EMBL/GenBank/DDBJ whole genome shotgun (WGS) entry which is preliminary data.</text>
</comment>
<dbReference type="Proteomes" id="UP000602076">
    <property type="component" value="Unassembled WGS sequence"/>
</dbReference>
<organism evidence="2 3">
    <name type="scientific">Peribacillus faecalis</name>
    <dbReference type="NCBI Taxonomy" id="2772559"/>
    <lineage>
        <taxon>Bacteria</taxon>
        <taxon>Bacillati</taxon>
        <taxon>Bacillota</taxon>
        <taxon>Bacilli</taxon>
        <taxon>Bacillales</taxon>
        <taxon>Bacillaceae</taxon>
        <taxon>Peribacillus</taxon>
    </lineage>
</organism>
<proteinExistence type="predicted"/>